<proteinExistence type="predicted"/>
<organism evidence="1 2">
    <name type="scientific">Linnemannia schmuckeri</name>
    <dbReference type="NCBI Taxonomy" id="64567"/>
    <lineage>
        <taxon>Eukaryota</taxon>
        <taxon>Fungi</taxon>
        <taxon>Fungi incertae sedis</taxon>
        <taxon>Mucoromycota</taxon>
        <taxon>Mortierellomycotina</taxon>
        <taxon>Mortierellomycetes</taxon>
        <taxon>Mortierellales</taxon>
        <taxon>Mortierellaceae</taxon>
        <taxon>Linnemannia</taxon>
    </lineage>
</organism>
<comment type="caution">
    <text evidence="1">The sequence shown here is derived from an EMBL/GenBank/DDBJ whole genome shotgun (WGS) entry which is preliminary data.</text>
</comment>
<evidence type="ECO:0000313" key="2">
    <source>
        <dbReference type="Proteomes" id="UP000748756"/>
    </source>
</evidence>
<dbReference type="EMBL" id="JAAAUQ010003077">
    <property type="protein sequence ID" value="KAF9119062.1"/>
    <property type="molecule type" value="Genomic_DNA"/>
</dbReference>
<gene>
    <name evidence="1" type="ORF">BG015_006435</name>
</gene>
<keyword evidence="2" id="KW-1185">Reference proteome</keyword>
<accession>A0A9P5UUQ0</accession>
<feature type="non-terminal residue" evidence="1">
    <location>
        <position position="62"/>
    </location>
</feature>
<dbReference type="AlphaFoldDB" id="A0A9P5UUQ0"/>
<dbReference type="Proteomes" id="UP000748756">
    <property type="component" value="Unassembled WGS sequence"/>
</dbReference>
<dbReference type="OrthoDB" id="10436093at2759"/>
<reference evidence="1" key="1">
    <citation type="journal article" date="2020" name="Fungal Divers.">
        <title>Resolving the Mortierellaceae phylogeny through synthesis of multi-gene phylogenetics and phylogenomics.</title>
        <authorList>
            <person name="Vandepol N."/>
            <person name="Liber J."/>
            <person name="Desiro A."/>
            <person name="Na H."/>
            <person name="Kennedy M."/>
            <person name="Barry K."/>
            <person name="Grigoriev I.V."/>
            <person name="Miller A.N."/>
            <person name="O'Donnell K."/>
            <person name="Stajich J.E."/>
            <person name="Bonito G."/>
        </authorList>
    </citation>
    <scope>NUCLEOTIDE SEQUENCE</scope>
    <source>
        <strain evidence="1">NRRL 6426</strain>
    </source>
</reference>
<evidence type="ECO:0000313" key="1">
    <source>
        <dbReference type="EMBL" id="KAF9119062.1"/>
    </source>
</evidence>
<protein>
    <submittedName>
        <fullName evidence="1">Uncharacterized protein</fullName>
    </submittedName>
</protein>
<sequence>MVARPWVCTAMRELKIAVSAPDDDEDFDNVWHIFLHQLGMLSSLQTLYLKCTELSKKSENLQ</sequence>
<name>A0A9P5UUQ0_9FUNG</name>